<dbReference type="GO" id="GO:0080090">
    <property type="term" value="P:regulation of primary metabolic process"/>
    <property type="evidence" value="ECO:0007669"/>
    <property type="project" value="UniProtKB-ARBA"/>
</dbReference>
<evidence type="ECO:0000313" key="6">
    <source>
        <dbReference type="EMBL" id="WWD22827.1"/>
    </source>
</evidence>
<accession>A0A5M6BVV2</accession>
<evidence type="ECO:0000256" key="5">
    <source>
        <dbReference type="SAM" id="MobiDB-lite"/>
    </source>
</evidence>
<dbReference type="OrthoDB" id="1939479at2759"/>
<sequence length="612" mass="68952">MSKQGTKRRQSSSSQTLIVQPNKKQRNSSTSVRQQVGGGRDEGLWSTIRGYLRPSEWIVMNQSSPSKHTQQNPTPSPGETSPTASPAELHSEPTLTRITSSQPSSASGPTQLSAYQAYHDKSEQSSSTLVDSSSPSSSNVEAGPSRLTLPSPPQTPLAFDDSDDVVAIPDKQSRSPSRRAKLAKPSRPVVTGHDLPQRRYPWENPRSSPSTSSTSSRSGRGHRRSKYRTNMRSREEIDKRVAEERVRKLENDPNPNVGKAAARIRSLFSGKATAAKINESMMSSMMQTGLNSKEALQRMLSTQTSTKPTLEERITPARKQYRVEVKKQIGLDAYAQAKKKSARDLSQVLDDLKVEDEKFEKLLQARLQPKVPTKLSADKEAAINDNLRNPAFKVTLAAAEVNANSIRRLKPGTWLDDEIMNAYCGMMADRAKADGSKRKAHFMNSFFYQKLAEQGYEKARLKRWTKKIDIFGLDVLVFPINLGNMHWTACAINFENKRIEYYDSMGDGTRNRREVFRAVREYLDAEHREKKGQPFDFTGWEDHFNNNTPQQDNGSDCGVFSCQTLEMITRGRDLVKQGFEFGAKDMPFLRRLMIWEIGKGKLEKREWGQPNL</sequence>
<keyword evidence="2" id="KW-0645">Protease</keyword>
<keyword evidence="7" id="KW-1185">Reference proteome</keyword>
<proteinExistence type="inferred from homology"/>
<evidence type="ECO:0000256" key="3">
    <source>
        <dbReference type="ARBA" id="ARBA00022801"/>
    </source>
</evidence>
<comment type="similarity">
    <text evidence="1">Belongs to the peptidase C48 family.</text>
</comment>
<dbReference type="GO" id="GO:0016929">
    <property type="term" value="F:deSUMOylase activity"/>
    <property type="evidence" value="ECO:0007669"/>
    <property type="project" value="TreeGrafter"/>
</dbReference>
<dbReference type="GO" id="GO:0060255">
    <property type="term" value="P:regulation of macromolecule metabolic process"/>
    <property type="evidence" value="ECO:0007669"/>
    <property type="project" value="UniProtKB-ARBA"/>
</dbReference>
<evidence type="ECO:0000256" key="2">
    <source>
        <dbReference type="ARBA" id="ARBA00022670"/>
    </source>
</evidence>
<feature type="compositionally biased region" description="Low complexity" evidence="5">
    <location>
        <begin position="205"/>
        <end position="218"/>
    </location>
</feature>
<dbReference type="FunFam" id="3.40.395.10:FF:000001">
    <property type="entry name" value="Sentrin-specific protease 1"/>
    <property type="match status" value="1"/>
</dbReference>
<reference evidence="6" key="1">
    <citation type="submission" date="2017-08" db="EMBL/GenBank/DDBJ databases">
        <authorList>
            <person name="Cuomo C."/>
            <person name="Billmyre B."/>
            <person name="Heitman J."/>
        </authorList>
    </citation>
    <scope>NUCLEOTIDE SEQUENCE</scope>
    <source>
        <strain evidence="6">CBS 12478</strain>
    </source>
</reference>
<dbReference type="InterPro" id="IPR038765">
    <property type="entry name" value="Papain-like_cys_pep_sf"/>
</dbReference>
<dbReference type="SUPFAM" id="SSF54001">
    <property type="entry name" value="Cysteine proteinases"/>
    <property type="match status" value="1"/>
</dbReference>
<dbReference type="InterPro" id="IPR003653">
    <property type="entry name" value="Peptidase_C48_C"/>
</dbReference>
<dbReference type="GO" id="GO:0005634">
    <property type="term" value="C:nucleus"/>
    <property type="evidence" value="ECO:0007669"/>
    <property type="project" value="TreeGrafter"/>
</dbReference>
<dbReference type="Gene3D" id="3.40.395.10">
    <property type="entry name" value="Adenoviral Proteinase, Chain A"/>
    <property type="match status" value="1"/>
</dbReference>
<reference evidence="6" key="2">
    <citation type="submission" date="2024-01" db="EMBL/GenBank/DDBJ databases">
        <title>Comparative genomics of Cryptococcus and Kwoniella reveals pathogenesis evolution and contrasting modes of karyotype evolution via chromosome fusion or intercentromeric recombination.</title>
        <authorList>
            <person name="Coelho M.A."/>
            <person name="David-Palma M."/>
            <person name="Shea T."/>
            <person name="Bowers K."/>
            <person name="McGinley-Smith S."/>
            <person name="Mohammad A.W."/>
            <person name="Gnirke A."/>
            <person name="Yurkov A.M."/>
            <person name="Nowrousian M."/>
            <person name="Sun S."/>
            <person name="Cuomo C.A."/>
            <person name="Heitman J."/>
        </authorList>
    </citation>
    <scope>NUCLEOTIDE SEQUENCE</scope>
    <source>
        <strain evidence="6">CBS 12478</strain>
    </source>
</reference>
<feature type="region of interest" description="Disordered" evidence="5">
    <location>
        <begin position="1"/>
        <end position="237"/>
    </location>
</feature>
<dbReference type="GeneID" id="43590048"/>
<dbReference type="PROSITE" id="PS50600">
    <property type="entry name" value="ULP_PROTEASE"/>
    <property type="match status" value="1"/>
</dbReference>
<dbReference type="Pfam" id="PF02902">
    <property type="entry name" value="Peptidase_C48"/>
    <property type="match status" value="1"/>
</dbReference>
<feature type="compositionally biased region" description="Polar residues" evidence="5">
    <location>
        <begin position="93"/>
        <end position="114"/>
    </location>
</feature>
<dbReference type="PANTHER" id="PTHR12606">
    <property type="entry name" value="SENTRIN/SUMO-SPECIFIC PROTEASE"/>
    <property type="match status" value="1"/>
</dbReference>
<dbReference type="GO" id="GO:0016926">
    <property type="term" value="P:protein desumoylation"/>
    <property type="evidence" value="ECO:0007669"/>
    <property type="project" value="TreeGrafter"/>
</dbReference>
<organism evidence="6 7">
    <name type="scientific">Kwoniella shandongensis</name>
    <dbReference type="NCBI Taxonomy" id="1734106"/>
    <lineage>
        <taxon>Eukaryota</taxon>
        <taxon>Fungi</taxon>
        <taxon>Dikarya</taxon>
        <taxon>Basidiomycota</taxon>
        <taxon>Agaricomycotina</taxon>
        <taxon>Tremellomycetes</taxon>
        <taxon>Tremellales</taxon>
        <taxon>Cryptococcaceae</taxon>
        <taxon>Kwoniella</taxon>
    </lineage>
</organism>
<dbReference type="Proteomes" id="UP000322225">
    <property type="component" value="Chromosome 14"/>
</dbReference>
<evidence type="ECO:0000313" key="7">
    <source>
        <dbReference type="Proteomes" id="UP000322225"/>
    </source>
</evidence>
<keyword evidence="4" id="KW-0788">Thiol protease</keyword>
<name>A0A5M6BVV2_9TREE</name>
<protein>
    <submittedName>
        <fullName evidence="6">Uncharacterized protein</fullName>
    </submittedName>
</protein>
<feature type="compositionally biased region" description="Basic residues" evidence="5">
    <location>
        <begin position="1"/>
        <end position="10"/>
    </location>
</feature>
<feature type="compositionally biased region" description="Polar residues" evidence="5">
    <location>
        <begin position="60"/>
        <end position="84"/>
    </location>
</feature>
<gene>
    <name evidence="6" type="ORF">CI109_107321</name>
</gene>
<dbReference type="PANTHER" id="PTHR12606:SF141">
    <property type="entry name" value="GH15225P-RELATED"/>
    <property type="match status" value="1"/>
</dbReference>
<dbReference type="KEGG" id="ksn:43590048"/>
<keyword evidence="3" id="KW-0378">Hydrolase</keyword>
<dbReference type="GO" id="GO:0006508">
    <property type="term" value="P:proteolysis"/>
    <property type="evidence" value="ECO:0007669"/>
    <property type="project" value="UniProtKB-KW"/>
</dbReference>
<evidence type="ECO:0000256" key="1">
    <source>
        <dbReference type="ARBA" id="ARBA00005234"/>
    </source>
</evidence>
<dbReference type="AlphaFoldDB" id="A0A5M6BVV2"/>
<evidence type="ECO:0000256" key="4">
    <source>
        <dbReference type="ARBA" id="ARBA00022807"/>
    </source>
</evidence>
<dbReference type="EMBL" id="CP144064">
    <property type="protein sequence ID" value="WWD22827.1"/>
    <property type="molecule type" value="Genomic_DNA"/>
</dbReference>
<dbReference type="RefSeq" id="XP_031859902.1">
    <property type="nucleotide sequence ID" value="XM_032005895.1"/>
</dbReference>
<feature type="compositionally biased region" description="Low complexity" evidence="5">
    <location>
        <begin position="124"/>
        <end position="138"/>
    </location>
</feature>
<feature type="compositionally biased region" description="Basic residues" evidence="5">
    <location>
        <begin position="219"/>
        <end position="231"/>
    </location>
</feature>